<name>A0A937X596_9BACT</name>
<reference evidence="1 2" key="1">
    <citation type="submission" date="2019-03" db="EMBL/GenBank/DDBJ databases">
        <title>Lake Tanganyika Metagenome-Assembled Genomes (MAGs).</title>
        <authorList>
            <person name="Tran P."/>
        </authorList>
    </citation>
    <scope>NUCLEOTIDE SEQUENCE [LARGE SCALE GENOMIC DNA]</scope>
    <source>
        <strain evidence="1">K_DeepCast_65m_m2_236</strain>
    </source>
</reference>
<protein>
    <submittedName>
        <fullName evidence="1">Uncharacterized protein</fullName>
    </submittedName>
</protein>
<dbReference type="Proteomes" id="UP000703893">
    <property type="component" value="Unassembled WGS sequence"/>
</dbReference>
<gene>
    <name evidence="1" type="ORF">FJZ00_05585</name>
</gene>
<sequence>MRIGTFSRTVGLPNERAARLDPRRSALLDLGYFAAPPVAAEGDTAGAGQPAIAKDDAATRAATATKMNLFIE</sequence>
<comment type="caution">
    <text evidence="1">The sequence shown here is derived from an EMBL/GenBank/DDBJ whole genome shotgun (WGS) entry which is preliminary data.</text>
</comment>
<organism evidence="1 2">
    <name type="scientific">Candidatus Tanganyikabacteria bacterium</name>
    <dbReference type="NCBI Taxonomy" id="2961651"/>
    <lineage>
        <taxon>Bacteria</taxon>
        <taxon>Bacillati</taxon>
        <taxon>Candidatus Sericytochromatia</taxon>
        <taxon>Candidatus Tanganyikabacteria</taxon>
    </lineage>
</organism>
<accession>A0A937X596</accession>
<dbReference type="EMBL" id="VGJX01000266">
    <property type="protein sequence ID" value="MBM3274600.1"/>
    <property type="molecule type" value="Genomic_DNA"/>
</dbReference>
<evidence type="ECO:0000313" key="2">
    <source>
        <dbReference type="Proteomes" id="UP000703893"/>
    </source>
</evidence>
<proteinExistence type="predicted"/>
<evidence type="ECO:0000313" key="1">
    <source>
        <dbReference type="EMBL" id="MBM3274600.1"/>
    </source>
</evidence>
<dbReference type="AlphaFoldDB" id="A0A937X596"/>